<proteinExistence type="predicted"/>
<evidence type="ECO:0000313" key="2">
    <source>
        <dbReference type="Proteomes" id="UP000013201"/>
    </source>
</evidence>
<keyword evidence="2" id="KW-1185">Reference proteome</keyword>
<accession>N1MGT1</accession>
<dbReference type="EMBL" id="CAVK010000014">
    <property type="protein sequence ID" value="CCW15989.1"/>
    <property type="molecule type" value="Genomic_DNA"/>
</dbReference>
<dbReference type="Proteomes" id="UP000013201">
    <property type="component" value="Unassembled WGS sequence"/>
</dbReference>
<protein>
    <submittedName>
        <fullName evidence="1">Uncharacterized protein</fullName>
    </submittedName>
</protein>
<reference evidence="2" key="2">
    <citation type="submission" date="2013-04" db="EMBL/GenBank/DDBJ databases">
        <title>Bisphenol A degrading Sphingobium sp. strain BiD32.</title>
        <authorList>
            <person name="Nielsen J.L."/>
            <person name="Zhou N.A."/>
            <person name="Kjeldal H."/>
        </authorList>
    </citation>
    <scope>NUCLEOTIDE SEQUENCE [LARGE SCALE GENOMIC DNA]</scope>
    <source>
        <strain evidence="2">BiD32</strain>
    </source>
</reference>
<organism evidence="1 2">
    <name type="scientific">Sphingobium indicum BiD32</name>
    <dbReference type="NCBI Taxonomy" id="1301087"/>
    <lineage>
        <taxon>Bacteria</taxon>
        <taxon>Pseudomonadati</taxon>
        <taxon>Pseudomonadota</taxon>
        <taxon>Alphaproteobacteria</taxon>
        <taxon>Sphingomonadales</taxon>
        <taxon>Sphingomonadaceae</taxon>
        <taxon>Sphingobium</taxon>
    </lineage>
</organism>
<name>N1MGT1_9SPHN</name>
<gene>
    <name evidence="1" type="ORF">EBBID32_3200</name>
</gene>
<comment type="caution">
    <text evidence="1">The sequence shown here is derived from an EMBL/GenBank/DDBJ whole genome shotgun (WGS) entry which is preliminary data.</text>
</comment>
<dbReference type="AlphaFoldDB" id="N1MGT1"/>
<reference evidence="1 2" key="1">
    <citation type="submission" date="2013-03" db="EMBL/GenBank/DDBJ databases">
        <authorList>
            <person name="Le V."/>
        </authorList>
    </citation>
    <scope>NUCLEOTIDE SEQUENCE [LARGE SCALE GENOMIC DNA]</scope>
    <source>
        <strain evidence="1 2">BiD32</strain>
    </source>
</reference>
<evidence type="ECO:0000313" key="1">
    <source>
        <dbReference type="EMBL" id="CCW15989.1"/>
    </source>
</evidence>
<sequence>MIAQHLPQLTKVRRRQQPVIFLGQLTNDQFPDVRIVIDDQHGGGTGGGGIGHPPSLACHAAKVCPAAIDDTG</sequence>